<dbReference type="AlphaFoldDB" id="A0A242B0F8"/>
<sequence length="157" mass="18282">MNMDDCLEEQIISFLKFLKVTPQNNYFTCYSYAHPVLNSFPFSPLIQGLITNIVLLVCTPDEIFVKKIGSGISLVKLKEEEYAKQIIHIPKSEIKFFEIKNYSPLRMDSGYLLTIESEKKHYYHIAKVTGDDFSTRNFFEMKYQKFLGLLTADKTIE</sequence>
<evidence type="ECO:0000313" key="1">
    <source>
        <dbReference type="EMBL" id="OTN86787.1"/>
    </source>
</evidence>
<organism evidence="2 3">
    <name type="scientific">Enterococcus faecium</name>
    <name type="common">Streptococcus faecium</name>
    <dbReference type="NCBI Taxonomy" id="1352"/>
    <lineage>
        <taxon>Bacteria</taxon>
        <taxon>Bacillati</taxon>
        <taxon>Bacillota</taxon>
        <taxon>Bacilli</taxon>
        <taxon>Lactobacillales</taxon>
        <taxon>Enterococcaceae</taxon>
        <taxon>Enterococcus</taxon>
    </lineage>
</organism>
<accession>A0A242B0F8</accession>
<name>A0A242B0F8_ENTFC</name>
<dbReference type="EMBL" id="NGKW01000009">
    <property type="protein sequence ID" value="OTN86810.1"/>
    <property type="molecule type" value="Genomic_DNA"/>
</dbReference>
<evidence type="ECO:0000313" key="3">
    <source>
        <dbReference type="Proteomes" id="UP000194885"/>
    </source>
</evidence>
<proteinExistence type="predicted"/>
<comment type="caution">
    <text evidence="2">The sequence shown here is derived from an EMBL/GenBank/DDBJ whole genome shotgun (WGS) entry which is preliminary data.</text>
</comment>
<reference evidence="2 3" key="1">
    <citation type="submission" date="2017-05" db="EMBL/GenBank/DDBJ databases">
        <title>The Genome Sequence of Enterococcus faecium 7H8_DIV0219.</title>
        <authorList>
            <consortium name="The Broad Institute Genomics Platform"/>
            <consortium name="The Broad Institute Genomic Center for Infectious Diseases"/>
            <person name="Earl A."/>
            <person name="Manson A."/>
            <person name="Schwartman J."/>
            <person name="Gilmore M."/>
            <person name="Abouelleil A."/>
            <person name="Cao P."/>
            <person name="Chapman S."/>
            <person name="Cusick C."/>
            <person name="Shea T."/>
            <person name="Young S."/>
            <person name="Neafsey D."/>
            <person name="Nusbaum C."/>
            <person name="Birren B."/>
        </authorList>
    </citation>
    <scope>NUCLEOTIDE SEQUENCE [LARGE SCALE GENOMIC DNA]</scope>
    <source>
        <strain evidence="2 3">7H8_DIV0219</strain>
    </source>
</reference>
<dbReference type="Proteomes" id="UP000194885">
    <property type="component" value="Unassembled WGS sequence"/>
</dbReference>
<gene>
    <name evidence="2" type="ORF">A5810_002880</name>
    <name evidence="1" type="ORF">A5810_002910</name>
</gene>
<evidence type="ECO:0000313" key="2">
    <source>
        <dbReference type="EMBL" id="OTN86810.1"/>
    </source>
</evidence>
<dbReference type="EMBL" id="NGKW01000010">
    <property type="protein sequence ID" value="OTN86787.1"/>
    <property type="molecule type" value="Genomic_DNA"/>
</dbReference>
<protein>
    <submittedName>
        <fullName evidence="2">Uncharacterized protein</fullName>
    </submittedName>
</protein>